<reference evidence="4 5" key="1">
    <citation type="submission" date="2024-08" db="EMBL/GenBank/DDBJ databases">
        <title>Tateyamaria sp. nov., isolated from marine algae.</title>
        <authorList>
            <person name="Choi B.J."/>
            <person name="Kim J.M."/>
            <person name="Lee J.K."/>
            <person name="Choi D.G."/>
            <person name="Bayburt H."/>
            <person name="Baek J.H."/>
            <person name="Han D.M."/>
            <person name="Jeon C.O."/>
        </authorList>
    </citation>
    <scope>NUCLEOTIDE SEQUENCE [LARGE SCALE GENOMIC DNA]</scope>
    <source>
        <strain evidence="4 5">KMU-156</strain>
    </source>
</reference>
<dbReference type="SUPFAM" id="SSF48113">
    <property type="entry name" value="Heme-dependent peroxidases"/>
    <property type="match status" value="1"/>
</dbReference>
<dbReference type="PANTHER" id="PTHR11475:SF4">
    <property type="entry name" value="CHORION PEROXIDASE"/>
    <property type="match status" value="1"/>
</dbReference>
<sequence length="257" mass="28422">MPNDLPRNGVGRALIGDERNDENLAVAQTHLAFLKFHNAVVNFLSEGQPGLTSAEQFDEARRIVTWHYQWIVLFDWVERLTEPGLVRKIKEQGRRFYRFKTTPYIPAEFSAAAYRLGHSMIREIYDYNRVFGTDPSALTPASLQLLFGFTGKSGAIVGALADDPGVSPTPGIPGGKLRDLPGNWIIDWRRFFDLDAAVRPNASRKLDALVAPALSTLPGETDRNAVLAFRNLSRGVRGRAAVRTVSRAAYGARALGT</sequence>
<dbReference type="Pfam" id="PF03098">
    <property type="entry name" value="An_peroxidase"/>
    <property type="match status" value="1"/>
</dbReference>
<dbReference type="GO" id="GO:0004601">
    <property type="term" value="F:peroxidase activity"/>
    <property type="evidence" value="ECO:0007669"/>
    <property type="project" value="UniProtKB-KW"/>
</dbReference>
<dbReference type="InterPro" id="IPR010255">
    <property type="entry name" value="Haem_peroxidase_sf"/>
</dbReference>
<evidence type="ECO:0000313" key="4">
    <source>
        <dbReference type="EMBL" id="MFL4468968.1"/>
    </source>
</evidence>
<keyword evidence="3" id="KW-0325">Glycoprotein</keyword>
<protein>
    <submittedName>
        <fullName evidence="4">Peroxidase family protein</fullName>
    </submittedName>
</protein>
<dbReference type="PANTHER" id="PTHR11475">
    <property type="entry name" value="OXIDASE/PEROXIDASE"/>
    <property type="match status" value="1"/>
</dbReference>
<dbReference type="InterPro" id="IPR019791">
    <property type="entry name" value="Haem_peroxidase_animal"/>
</dbReference>
<proteinExistence type="predicted"/>
<keyword evidence="4" id="KW-0575">Peroxidase</keyword>
<evidence type="ECO:0000256" key="3">
    <source>
        <dbReference type="ARBA" id="ARBA00023180"/>
    </source>
</evidence>
<comment type="caution">
    <text evidence="4">The sequence shown here is derived from an EMBL/GenBank/DDBJ whole genome shotgun (WGS) entry which is preliminary data.</text>
</comment>
<dbReference type="InterPro" id="IPR037120">
    <property type="entry name" value="Haem_peroxidase_sf_animal"/>
</dbReference>
<dbReference type="RefSeq" id="WP_407594146.1">
    <property type="nucleotide sequence ID" value="NZ_JBHDIY010000002.1"/>
</dbReference>
<dbReference type="Gene3D" id="1.10.640.10">
    <property type="entry name" value="Haem peroxidase domain superfamily, animal type"/>
    <property type="match status" value="1"/>
</dbReference>
<accession>A0ABW8UPC5</accession>
<keyword evidence="2" id="KW-0964">Secreted</keyword>
<comment type="subcellular location">
    <subcellularLocation>
        <location evidence="1">Secreted</location>
    </subcellularLocation>
</comment>
<keyword evidence="4" id="KW-0560">Oxidoreductase</keyword>
<organism evidence="4 5">
    <name type="scientific">Tateyamaria armeniaca</name>
    <dbReference type="NCBI Taxonomy" id="2518930"/>
    <lineage>
        <taxon>Bacteria</taxon>
        <taxon>Pseudomonadati</taxon>
        <taxon>Pseudomonadota</taxon>
        <taxon>Alphaproteobacteria</taxon>
        <taxon>Rhodobacterales</taxon>
        <taxon>Roseobacteraceae</taxon>
        <taxon>Tateyamaria</taxon>
    </lineage>
</organism>
<keyword evidence="5" id="KW-1185">Reference proteome</keyword>
<dbReference type="PROSITE" id="PS50292">
    <property type="entry name" value="PEROXIDASE_3"/>
    <property type="match status" value="1"/>
</dbReference>
<evidence type="ECO:0000313" key="5">
    <source>
        <dbReference type="Proteomes" id="UP001627408"/>
    </source>
</evidence>
<dbReference type="Proteomes" id="UP001627408">
    <property type="component" value="Unassembled WGS sequence"/>
</dbReference>
<name>A0ABW8UPC5_9RHOB</name>
<dbReference type="EMBL" id="JBHDIY010000002">
    <property type="protein sequence ID" value="MFL4468968.1"/>
    <property type="molecule type" value="Genomic_DNA"/>
</dbReference>
<evidence type="ECO:0000256" key="1">
    <source>
        <dbReference type="ARBA" id="ARBA00004613"/>
    </source>
</evidence>
<gene>
    <name evidence="4" type="ORF">ACERZ8_03445</name>
</gene>
<evidence type="ECO:0000256" key="2">
    <source>
        <dbReference type="ARBA" id="ARBA00022525"/>
    </source>
</evidence>